<dbReference type="SUPFAM" id="SSF46894">
    <property type="entry name" value="C-terminal effector domain of the bipartite response regulators"/>
    <property type="match status" value="1"/>
</dbReference>
<dbReference type="InterPro" id="IPR036388">
    <property type="entry name" value="WH-like_DNA-bd_sf"/>
</dbReference>
<dbReference type="Proteomes" id="UP000254869">
    <property type="component" value="Unassembled WGS sequence"/>
</dbReference>
<reference evidence="8 9" key="1">
    <citation type="submission" date="2018-07" db="EMBL/GenBank/DDBJ databases">
        <title>Genomic Encyclopedia of Type Strains, Phase IV (KMG-IV): sequencing the most valuable type-strain genomes for metagenomic binning, comparative biology and taxonomic classification.</title>
        <authorList>
            <person name="Goeker M."/>
        </authorList>
    </citation>
    <scope>NUCLEOTIDE SEQUENCE [LARGE SCALE GENOMIC DNA]</scope>
    <source>
        <strain evidence="8 9">DSM 44290</strain>
    </source>
</reference>
<accession>A0A370HWR5</accession>
<evidence type="ECO:0000256" key="4">
    <source>
        <dbReference type="ARBA" id="ARBA00023163"/>
    </source>
</evidence>
<protein>
    <submittedName>
        <fullName evidence="8">DNA-binding SARP family transcriptional activator</fullName>
    </submittedName>
</protein>
<dbReference type="Pfam" id="PF00486">
    <property type="entry name" value="Trans_reg_C"/>
    <property type="match status" value="1"/>
</dbReference>
<gene>
    <name evidence="8" type="ORF">DFR76_11237</name>
</gene>
<dbReference type="Pfam" id="PF03704">
    <property type="entry name" value="BTAD"/>
    <property type="match status" value="1"/>
</dbReference>
<keyword evidence="6" id="KW-0732">Signal</keyword>
<dbReference type="CDD" id="cd15831">
    <property type="entry name" value="BTAD"/>
    <property type="match status" value="1"/>
</dbReference>
<name>A0A370HWR5_9NOCA</name>
<dbReference type="SMART" id="SM00862">
    <property type="entry name" value="Trans_reg_C"/>
    <property type="match status" value="1"/>
</dbReference>
<dbReference type="STRING" id="1210086.GCA_001613105_03764"/>
<dbReference type="Gene3D" id="1.25.40.10">
    <property type="entry name" value="Tetratricopeptide repeat domain"/>
    <property type="match status" value="1"/>
</dbReference>
<dbReference type="SMART" id="SM01043">
    <property type="entry name" value="BTAD"/>
    <property type="match status" value="1"/>
</dbReference>
<dbReference type="InterPro" id="IPR016032">
    <property type="entry name" value="Sig_transdc_resp-reg_C-effctor"/>
</dbReference>
<sequence>MITVGILGPLLLGAAATSMAPSAPKLRTVLGTLIMHSGQVVPASSLMSELWGDEPPASGSTTLQTYILTLRKNLAALTRWSVSDISNEILVTRTRGYLLKNVDIDYHNYNSLVSKGRKSITSGDDRHGAALLDQALRLWRGPALIDVEGKRVLESKRRQLDESRLVALELMTEAQIRLGMHREVLPELTALTLENPLHEGLHAQFMRALSLGGRRAQALEVFRQLRCNLIAELGIEPGKQVQQVHREILTSDVEPWGRYHLAGSR</sequence>
<dbReference type="GO" id="GO:0006355">
    <property type="term" value="P:regulation of DNA-templated transcription"/>
    <property type="evidence" value="ECO:0007669"/>
    <property type="project" value="InterPro"/>
</dbReference>
<organism evidence="8 9">
    <name type="scientific">Nocardia pseudobrasiliensis</name>
    <dbReference type="NCBI Taxonomy" id="45979"/>
    <lineage>
        <taxon>Bacteria</taxon>
        <taxon>Bacillati</taxon>
        <taxon>Actinomycetota</taxon>
        <taxon>Actinomycetes</taxon>
        <taxon>Mycobacteriales</taxon>
        <taxon>Nocardiaceae</taxon>
        <taxon>Nocardia</taxon>
    </lineage>
</organism>
<dbReference type="InterPro" id="IPR001867">
    <property type="entry name" value="OmpR/PhoB-type_DNA-bd"/>
</dbReference>
<keyword evidence="4" id="KW-0804">Transcription</keyword>
<evidence type="ECO:0000313" key="8">
    <source>
        <dbReference type="EMBL" id="RDI62720.1"/>
    </source>
</evidence>
<keyword evidence="3 5" id="KW-0238">DNA-binding</keyword>
<evidence type="ECO:0000313" key="9">
    <source>
        <dbReference type="Proteomes" id="UP000254869"/>
    </source>
</evidence>
<dbReference type="InterPro" id="IPR051677">
    <property type="entry name" value="AfsR-DnrI-RedD_regulator"/>
</dbReference>
<dbReference type="SUPFAM" id="SSF48452">
    <property type="entry name" value="TPR-like"/>
    <property type="match status" value="1"/>
</dbReference>
<feature type="domain" description="OmpR/PhoB-type" evidence="7">
    <location>
        <begin position="1"/>
        <end position="101"/>
    </location>
</feature>
<dbReference type="GO" id="GO:0000160">
    <property type="term" value="P:phosphorelay signal transduction system"/>
    <property type="evidence" value="ECO:0007669"/>
    <property type="project" value="InterPro"/>
</dbReference>
<evidence type="ECO:0000256" key="6">
    <source>
        <dbReference type="SAM" id="SignalP"/>
    </source>
</evidence>
<feature type="signal peptide" evidence="6">
    <location>
        <begin position="1"/>
        <end position="20"/>
    </location>
</feature>
<dbReference type="AlphaFoldDB" id="A0A370HWR5"/>
<evidence type="ECO:0000256" key="3">
    <source>
        <dbReference type="ARBA" id="ARBA00023125"/>
    </source>
</evidence>
<dbReference type="InterPro" id="IPR005158">
    <property type="entry name" value="BTAD"/>
</dbReference>
<proteinExistence type="inferred from homology"/>
<dbReference type="InterPro" id="IPR011990">
    <property type="entry name" value="TPR-like_helical_dom_sf"/>
</dbReference>
<evidence type="ECO:0000256" key="1">
    <source>
        <dbReference type="ARBA" id="ARBA00005820"/>
    </source>
</evidence>
<dbReference type="EMBL" id="QQBC01000012">
    <property type="protein sequence ID" value="RDI62720.1"/>
    <property type="molecule type" value="Genomic_DNA"/>
</dbReference>
<feature type="DNA-binding region" description="OmpR/PhoB-type" evidence="5">
    <location>
        <begin position="1"/>
        <end position="101"/>
    </location>
</feature>
<dbReference type="Gene3D" id="1.10.10.10">
    <property type="entry name" value="Winged helix-like DNA-binding domain superfamily/Winged helix DNA-binding domain"/>
    <property type="match status" value="1"/>
</dbReference>
<evidence type="ECO:0000259" key="7">
    <source>
        <dbReference type="PROSITE" id="PS51755"/>
    </source>
</evidence>
<evidence type="ECO:0000256" key="2">
    <source>
        <dbReference type="ARBA" id="ARBA00023015"/>
    </source>
</evidence>
<evidence type="ECO:0000256" key="5">
    <source>
        <dbReference type="PROSITE-ProRule" id="PRU01091"/>
    </source>
</evidence>
<comment type="caution">
    <text evidence="8">The sequence shown here is derived from an EMBL/GenBank/DDBJ whole genome shotgun (WGS) entry which is preliminary data.</text>
</comment>
<dbReference type="PANTHER" id="PTHR35807">
    <property type="entry name" value="TRANSCRIPTIONAL REGULATOR REDD-RELATED"/>
    <property type="match status" value="1"/>
</dbReference>
<feature type="chain" id="PRO_5039344352" evidence="6">
    <location>
        <begin position="21"/>
        <end position="265"/>
    </location>
</feature>
<comment type="similarity">
    <text evidence="1">Belongs to the AfsR/DnrI/RedD regulatory family.</text>
</comment>
<keyword evidence="9" id="KW-1185">Reference proteome</keyword>
<keyword evidence="2" id="KW-0805">Transcription regulation</keyword>
<dbReference type="GO" id="GO:0003677">
    <property type="term" value="F:DNA binding"/>
    <property type="evidence" value="ECO:0007669"/>
    <property type="project" value="UniProtKB-UniRule"/>
</dbReference>
<dbReference type="PANTHER" id="PTHR35807:SF1">
    <property type="entry name" value="TRANSCRIPTIONAL REGULATOR REDD"/>
    <property type="match status" value="1"/>
</dbReference>
<dbReference type="PROSITE" id="PS51755">
    <property type="entry name" value="OMPR_PHOB"/>
    <property type="match status" value="1"/>
</dbReference>